<dbReference type="AlphaFoldDB" id="A0A9P3LEE5"/>
<name>A0A9P3LEE5_9APHY</name>
<evidence type="ECO:0000256" key="1">
    <source>
        <dbReference type="SAM" id="MobiDB-lite"/>
    </source>
</evidence>
<sequence>MPSPPIVEGRKACGKATVFDAEMIALNRGTAALFREWEAWYADPRNAALRASDDYEFTWNVFVDNVAAANAIFACRNGPSALQSVLASQRVKVFLDRHPRHYVRVFWVPSHVHSRAAAKDPAQPPFVSWAAARAAVTAAAAAEWQQLMKDQTYRGHSNLLKQAEHRLIVPSSRHHLLAKYGGNSRKYARITRFLTNHMPSGEFRAKFNREGPRDCLCTGVAETRSHILYECPYWVRPRSLPAPQAVPRARRIELEEAGKQLQLQAEEQRASLHHIEDFLTINPLVATFEWQDLMEHVRSVVYPARDAGDPAWRTPAYFFFVQMTTARRRWYREWRRARSKTAFPDWVLKHRHPSRLVTQAMQRAYPLRRDPVVFPDWLLPVLTAAGVPPVPEPARDGAASRSPTPDPPAPRRSRRGRRGALDLDTDSESDDDPEPLRGGSAHSLNGEPASPASASPRSAWSALHG</sequence>
<evidence type="ECO:0000313" key="2">
    <source>
        <dbReference type="EMBL" id="GJE91423.1"/>
    </source>
</evidence>
<protein>
    <submittedName>
        <fullName evidence="2">Uncharacterized protein</fullName>
    </submittedName>
</protein>
<feature type="compositionally biased region" description="Acidic residues" evidence="1">
    <location>
        <begin position="423"/>
        <end position="433"/>
    </location>
</feature>
<gene>
    <name evidence="2" type="ORF">PsYK624_075730</name>
</gene>
<dbReference type="EMBL" id="BPQB01000021">
    <property type="protein sequence ID" value="GJE91423.1"/>
    <property type="molecule type" value="Genomic_DNA"/>
</dbReference>
<feature type="compositionally biased region" description="Low complexity" evidence="1">
    <location>
        <begin position="448"/>
        <end position="465"/>
    </location>
</feature>
<organism evidence="2 3">
    <name type="scientific">Phanerochaete sordida</name>
    <dbReference type="NCBI Taxonomy" id="48140"/>
    <lineage>
        <taxon>Eukaryota</taxon>
        <taxon>Fungi</taxon>
        <taxon>Dikarya</taxon>
        <taxon>Basidiomycota</taxon>
        <taxon>Agaricomycotina</taxon>
        <taxon>Agaricomycetes</taxon>
        <taxon>Polyporales</taxon>
        <taxon>Phanerochaetaceae</taxon>
        <taxon>Phanerochaete</taxon>
    </lineage>
</organism>
<proteinExistence type="predicted"/>
<feature type="region of interest" description="Disordered" evidence="1">
    <location>
        <begin position="389"/>
        <end position="465"/>
    </location>
</feature>
<evidence type="ECO:0000313" key="3">
    <source>
        <dbReference type="Proteomes" id="UP000703269"/>
    </source>
</evidence>
<keyword evidence="3" id="KW-1185">Reference proteome</keyword>
<reference evidence="2 3" key="1">
    <citation type="submission" date="2021-08" db="EMBL/GenBank/DDBJ databases">
        <title>Draft Genome Sequence of Phanerochaete sordida strain YK-624.</title>
        <authorList>
            <person name="Mori T."/>
            <person name="Dohra H."/>
            <person name="Suzuki T."/>
            <person name="Kawagishi H."/>
            <person name="Hirai H."/>
        </authorList>
    </citation>
    <scope>NUCLEOTIDE SEQUENCE [LARGE SCALE GENOMIC DNA]</scope>
    <source>
        <strain evidence="2 3">YK-624</strain>
    </source>
</reference>
<comment type="caution">
    <text evidence="2">The sequence shown here is derived from an EMBL/GenBank/DDBJ whole genome shotgun (WGS) entry which is preliminary data.</text>
</comment>
<dbReference type="Proteomes" id="UP000703269">
    <property type="component" value="Unassembled WGS sequence"/>
</dbReference>
<dbReference type="OrthoDB" id="2731295at2759"/>
<accession>A0A9P3LEE5</accession>